<keyword evidence="14" id="KW-1185">Reference proteome</keyword>
<dbReference type="InterPro" id="IPR037041">
    <property type="entry name" value="Trigger_fac_C_sf"/>
</dbReference>
<feature type="region of interest" description="Disordered" evidence="10">
    <location>
        <begin position="441"/>
        <end position="471"/>
    </location>
</feature>
<dbReference type="Gene3D" id="3.10.50.40">
    <property type="match status" value="1"/>
</dbReference>
<keyword evidence="5 9" id="KW-0697">Rotamase</keyword>
<dbReference type="AlphaFoldDB" id="A0A2A8CVG8"/>
<keyword evidence="7 9" id="KW-0413">Isomerase</keyword>
<keyword evidence="9" id="KW-0131">Cell cycle</keyword>
<evidence type="ECO:0000256" key="3">
    <source>
        <dbReference type="ARBA" id="ARBA00013194"/>
    </source>
</evidence>
<organism evidence="13 14">
    <name type="scientific">Longibacter salinarum</name>
    <dbReference type="NCBI Taxonomy" id="1850348"/>
    <lineage>
        <taxon>Bacteria</taxon>
        <taxon>Pseudomonadati</taxon>
        <taxon>Rhodothermota</taxon>
        <taxon>Rhodothermia</taxon>
        <taxon>Rhodothermales</taxon>
        <taxon>Salisaetaceae</taxon>
        <taxon>Longibacter</taxon>
    </lineage>
</organism>
<evidence type="ECO:0000259" key="11">
    <source>
        <dbReference type="Pfam" id="PF05697"/>
    </source>
</evidence>
<comment type="similarity">
    <text evidence="2 9">Belongs to the FKBP-type PPIase family. Tig subfamily.</text>
</comment>
<accession>A0A2A8CVG8</accession>
<gene>
    <name evidence="9 13" type="primary">tig</name>
    <name evidence="13" type="ORF">CRI94_14490</name>
</gene>
<dbReference type="InterPro" id="IPR005215">
    <property type="entry name" value="Trig_fac"/>
</dbReference>
<dbReference type="SUPFAM" id="SSF109998">
    <property type="entry name" value="Triger factor/SurA peptide-binding domain-like"/>
    <property type="match status" value="1"/>
</dbReference>
<keyword evidence="6 9" id="KW-0143">Chaperone</keyword>
<evidence type="ECO:0000256" key="6">
    <source>
        <dbReference type="ARBA" id="ARBA00023186"/>
    </source>
</evidence>
<reference evidence="13 14" key="1">
    <citation type="submission" date="2017-10" db="EMBL/GenBank/DDBJ databases">
        <title>Draft genome of Longibacter Salinarum.</title>
        <authorList>
            <person name="Goh K.M."/>
            <person name="Shamsir M.S."/>
            <person name="Lim S.W."/>
        </authorList>
    </citation>
    <scope>NUCLEOTIDE SEQUENCE [LARGE SCALE GENOMIC DNA]</scope>
    <source>
        <strain evidence="13 14">KCTC 52045</strain>
    </source>
</reference>
<evidence type="ECO:0000256" key="10">
    <source>
        <dbReference type="SAM" id="MobiDB-lite"/>
    </source>
</evidence>
<evidence type="ECO:0000313" key="13">
    <source>
        <dbReference type="EMBL" id="PEN12245.1"/>
    </source>
</evidence>
<dbReference type="InterPro" id="IPR008880">
    <property type="entry name" value="Trigger_fac_C"/>
</dbReference>
<dbReference type="GO" id="GO:0015031">
    <property type="term" value="P:protein transport"/>
    <property type="evidence" value="ECO:0007669"/>
    <property type="project" value="UniProtKB-UniRule"/>
</dbReference>
<proteinExistence type="inferred from homology"/>
<evidence type="ECO:0000313" key="14">
    <source>
        <dbReference type="Proteomes" id="UP000220102"/>
    </source>
</evidence>
<feature type="domain" description="Trigger factor ribosome-binding bacterial" evidence="11">
    <location>
        <begin position="1"/>
        <end position="145"/>
    </location>
</feature>
<dbReference type="NCBIfam" id="TIGR00115">
    <property type="entry name" value="tig"/>
    <property type="match status" value="1"/>
</dbReference>
<dbReference type="GO" id="GO:0051301">
    <property type="term" value="P:cell division"/>
    <property type="evidence" value="ECO:0007669"/>
    <property type="project" value="UniProtKB-KW"/>
</dbReference>
<feature type="compositionally biased region" description="Basic and acidic residues" evidence="10">
    <location>
        <begin position="461"/>
        <end position="471"/>
    </location>
</feature>
<dbReference type="Proteomes" id="UP000220102">
    <property type="component" value="Unassembled WGS sequence"/>
</dbReference>
<dbReference type="InterPro" id="IPR036611">
    <property type="entry name" value="Trigger_fac_ribosome-bd_sf"/>
</dbReference>
<dbReference type="EC" id="5.2.1.8" evidence="3 9"/>
<dbReference type="InterPro" id="IPR027304">
    <property type="entry name" value="Trigger_fact/SurA_dom_sf"/>
</dbReference>
<dbReference type="PIRSF" id="PIRSF003095">
    <property type="entry name" value="Trigger_factor"/>
    <property type="match status" value="1"/>
</dbReference>
<name>A0A2A8CVG8_9BACT</name>
<evidence type="ECO:0000256" key="7">
    <source>
        <dbReference type="ARBA" id="ARBA00023235"/>
    </source>
</evidence>
<dbReference type="GO" id="GO:0003755">
    <property type="term" value="F:peptidyl-prolyl cis-trans isomerase activity"/>
    <property type="evidence" value="ECO:0007669"/>
    <property type="project" value="UniProtKB-UniRule"/>
</dbReference>
<evidence type="ECO:0000256" key="9">
    <source>
        <dbReference type="HAMAP-Rule" id="MF_00303"/>
    </source>
</evidence>
<protein>
    <recommendedName>
        <fullName evidence="4 9">Trigger factor</fullName>
        <shortName evidence="9">TF</shortName>
        <ecNumber evidence="3 9">5.2.1.8</ecNumber>
    </recommendedName>
    <alternativeName>
        <fullName evidence="8 9">PPIase</fullName>
    </alternativeName>
</protein>
<dbReference type="HAMAP" id="MF_00303">
    <property type="entry name" value="Trigger_factor_Tig"/>
    <property type="match status" value="1"/>
</dbReference>
<keyword evidence="9" id="KW-0963">Cytoplasm</keyword>
<comment type="caution">
    <text evidence="13">The sequence shown here is derived from an EMBL/GenBank/DDBJ whole genome shotgun (WGS) entry which is preliminary data.</text>
</comment>
<dbReference type="EMBL" id="PDEQ01000008">
    <property type="protein sequence ID" value="PEN12245.1"/>
    <property type="molecule type" value="Genomic_DNA"/>
</dbReference>
<dbReference type="Gene3D" id="1.10.3120.10">
    <property type="entry name" value="Trigger factor, C-terminal domain"/>
    <property type="match status" value="1"/>
</dbReference>
<comment type="catalytic activity">
    <reaction evidence="1 9">
        <text>[protein]-peptidylproline (omega=180) = [protein]-peptidylproline (omega=0)</text>
        <dbReference type="Rhea" id="RHEA:16237"/>
        <dbReference type="Rhea" id="RHEA-COMP:10747"/>
        <dbReference type="Rhea" id="RHEA-COMP:10748"/>
        <dbReference type="ChEBI" id="CHEBI:83833"/>
        <dbReference type="ChEBI" id="CHEBI:83834"/>
        <dbReference type="EC" id="5.2.1.8"/>
    </reaction>
</comment>
<dbReference type="GO" id="GO:0005737">
    <property type="term" value="C:cytoplasm"/>
    <property type="evidence" value="ECO:0007669"/>
    <property type="project" value="UniProtKB-SubCell"/>
</dbReference>
<comment type="domain">
    <text evidence="9">Consists of 3 domains; the N-terminus binds the ribosome, the middle domain has PPIase activity, while the C-terminus has intrinsic chaperone activity on its own.</text>
</comment>
<evidence type="ECO:0000256" key="1">
    <source>
        <dbReference type="ARBA" id="ARBA00000971"/>
    </source>
</evidence>
<evidence type="ECO:0000256" key="2">
    <source>
        <dbReference type="ARBA" id="ARBA00005464"/>
    </source>
</evidence>
<dbReference type="InterPro" id="IPR046357">
    <property type="entry name" value="PPIase_dom_sf"/>
</dbReference>
<dbReference type="InterPro" id="IPR008881">
    <property type="entry name" value="Trigger_fac_ribosome-bd_bac"/>
</dbReference>
<dbReference type="OrthoDB" id="9767721at2"/>
<dbReference type="Pfam" id="PF05698">
    <property type="entry name" value="Trigger_C"/>
    <property type="match status" value="1"/>
</dbReference>
<evidence type="ECO:0000256" key="4">
    <source>
        <dbReference type="ARBA" id="ARBA00016902"/>
    </source>
</evidence>
<feature type="domain" description="Trigger factor C-terminal" evidence="12">
    <location>
        <begin position="269"/>
        <end position="422"/>
    </location>
</feature>
<comment type="subcellular location">
    <subcellularLocation>
        <location evidence="9">Cytoplasm</location>
    </subcellularLocation>
    <text evidence="9">About half TF is bound to the ribosome near the polypeptide exit tunnel while the other half is free in the cytoplasm.</text>
</comment>
<sequence length="471" mass="54208">METKIKQATPVEYEFEIHATAEELKPKVNEALQAQRSQMDMKGFRKGKVPMDLVKQMHGKAIGYRLAEGYVQEAFQNEIEGNDEIEPVGQPMLTDLDYKLDGDLNATIRFGVRPEVELADLSDEELSMLDHEVSDEDVDKEVQRLLQQRADLIPLDDEAADEEDFVDIDLQRIDAETDTPIIGDKEEGMTFFLDDDRLRDELREAIAGKKAGDTFRVELPPGAPPEAGADAPTETRLYEVTVNDVKRRDMPELDDEFVKDITEGEFEDVDSFLEEIRDRLKEAWSDRSREMVQGDIVDRMLELHPIPVPESVIEMYLDSFENQVKQQNDGELPDDFDKQAFRQQNRDDAERQARWMFVRDAVIDYAELEVTDEDLQAFYEDQADEQAGLTVDQLEQFYSQMPQMQERANQQILSDKVYDYLIDAFDTQRKSLDEFEDELKEKHEQRQALAGGAPAGHGHAHGHDHDHDHSH</sequence>
<evidence type="ECO:0000256" key="8">
    <source>
        <dbReference type="ARBA" id="ARBA00029986"/>
    </source>
</evidence>
<dbReference type="RefSeq" id="WP_098077364.1">
    <property type="nucleotide sequence ID" value="NZ_PDEQ01000008.1"/>
</dbReference>
<dbReference type="Gene3D" id="3.30.70.1050">
    <property type="entry name" value="Trigger factor ribosome-binding domain"/>
    <property type="match status" value="1"/>
</dbReference>
<evidence type="ECO:0000259" key="12">
    <source>
        <dbReference type="Pfam" id="PF05698"/>
    </source>
</evidence>
<comment type="function">
    <text evidence="9">Involved in protein export. Acts as a chaperone by maintaining the newly synthesized protein in an open conformation. Functions as a peptidyl-prolyl cis-trans isomerase.</text>
</comment>
<keyword evidence="9" id="KW-0132">Cell division</keyword>
<dbReference type="GO" id="GO:0006457">
    <property type="term" value="P:protein folding"/>
    <property type="evidence" value="ECO:0007669"/>
    <property type="project" value="UniProtKB-UniRule"/>
</dbReference>
<dbReference type="Pfam" id="PF05697">
    <property type="entry name" value="Trigger_N"/>
    <property type="match status" value="1"/>
</dbReference>
<dbReference type="SUPFAM" id="SSF54534">
    <property type="entry name" value="FKBP-like"/>
    <property type="match status" value="1"/>
</dbReference>
<evidence type="ECO:0000256" key="5">
    <source>
        <dbReference type="ARBA" id="ARBA00023110"/>
    </source>
</evidence>
<dbReference type="SUPFAM" id="SSF102735">
    <property type="entry name" value="Trigger factor ribosome-binding domain"/>
    <property type="match status" value="1"/>
</dbReference>